<dbReference type="GO" id="GO:0016747">
    <property type="term" value="F:acyltransferase activity, transferring groups other than amino-acyl groups"/>
    <property type="evidence" value="ECO:0007669"/>
    <property type="project" value="InterPro"/>
</dbReference>
<reference evidence="3" key="1">
    <citation type="submission" date="2020-12" db="EMBL/GenBank/DDBJ databases">
        <title>Sanguibacter suaedae sp. nov., isolated from Suaeda aralocaspica.</title>
        <authorList>
            <person name="Ma Q."/>
        </authorList>
    </citation>
    <scope>NUCLEOTIDE SEQUENCE</scope>
    <source>
        <strain evidence="3">YZGR15</strain>
    </source>
</reference>
<evidence type="ECO:0000256" key="1">
    <source>
        <dbReference type="SAM" id="MobiDB-lite"/>
    </source>
</evidence>
<feature type="region of interest" description="Disordered" evidence="1">
    <location>
        <begin position="130"/>
        <end position="155"/>
    </location>
</feature>
<organism evidence="3 4">
    <name type="scientific">Sanguibacter suaedae</name>
    <dbReference type="NCBI Taxonomy" id="2795737"/>
    <lineage>
        <taxon>Bacteria</taxon>
        <taxon>Bacillati</taxon>
        <taxon>Actinomycetota</taxon>
        <taxon>Actinomycetes</taxon>
        <taxon>Micrococcales</taxon>
        <taxon>Sanguibacteraceae</taxon>
        <taxon>Sanguibacter</taxon>
    </lineage>
</organism>
<dbReference type="AlphaFoldDB" id="A0A934M7L3"/>
<dbReference type="InterPro" id="IPR016794">
    <property type="entry name" value="UCP21603_acetyltransf"/>
</dbReference>
<evidence type="ECO:0000259" key="2">
    <source>
        <dbReference type="PROSITE" id="PS51186"/>
    </source>
</evidence>
<gene>
    <name evidence="3" type="ORF">JAV76_11015</name>
</gene>
<accession>A0A934M7L3</accession>
<dbReference type="InterPro" id="IPR025289">
    <property type="entry name" value="DUF4081"/>
</dbReference>
<keyword evidence="4" id="KW-1185">Reference proteome</keyword>
<dbReference type="PROSITE" id="PS51186">
    <property type="entry name" value="GNAT"/>
    <property type="match status" value="1"/>
</dbReference>
<dbReference type="Pfam" id="PF13312">
    <property type="entry name" value="DUF4081"/>
    <property type="match status" value="1"/>
</dbReference>
<comment type="caution">
    <text evidence="3">The sequence shown here is derived from an EMBL/GenBank/DDBJ whole genome shotgun (WGS) entry which is preliminary data.</text>
</comment>
<dbReference type="RefSeq" id="WP_198734103.1">
    <property type="nucleotide sequence ID" value="NZ_JAEINH010000008.1"/>
</dbReference>
<sequence>MTFGASRLPAPAPDRVRVLGDADLPEALAVCGRDPVGSVLATARLEDAVVQGLARSGGSAWGFPGHGPLEAVCWSGANLVPVVADGDPEAVAAFAAMARSNGRRCSSIVGPASAVLGLWRSLEDEWSPAREVRAEQPSMTIDGPPSVEPDPEVRYSTQDDFPSLLPACVKMFVEEVGYSPITLSAAAYSERIRTLITERRSFVRTAPPAGPGEIVFKAELGAVSGAVAQVQGVWVDPASRGRGYSEAGMAAVVAATRSDVAPVVSLYVNSYNLPALATYRRVGFQQVGTFATVLF</sequence>
<dbReference type="Pfam" id="PF00583">
    <property type="entry name" value="Acetyltransf_1"/>
    <property type="match status" value="1"/>
</dbReference>
<evidence type="ECO:0000313" key="4">
    <source>
        <dbReference type="Proteomes" id="UP000602087"/>
    </source>
</evidence>
<protein>
    <submittedName>
        <fullName evidence="3">GNAT family N-acetyltransferase</fullName>
    </submittedName>
</protein>
<dbReference type="Gene3D" id="3.40.630.30">
    <property type="match status" value="1"/>
</dbReference>
<name>A0A934M7L3_9MICO</name>
<dbReference type="EMBL" id="JAEINH010000008">
    <property type="protein sequence ID" value="MBI9115542.1"/>
    <property type="molecule type" value="Genomic_DNA"/>
</dbReference>
<dbReference type="InterPro" id="IPR000182">
    <property type="entry name" value="GNAT_dom"/>
</dbReference>
<evidence type="ECO:0000313" key="3">
    <source>
        <dbReference type="EMBL" id="MBI9115542.1"/>
    </source>
</evidence>
<dbReference type="SUPFAM" id="SSF55729">
    <property type="entry name" value="Acyl-CoA N-acyltransferases (Nat)"/>
    <property type="match status" value="1"/>
</dbReference>
<feature type="domain" description="N-acetyltransferase" evidence="2">
    <location>
        <begin position="151"/>
        <end position="295"/>
    </location>
</feature>
<dbReference type="PIRSF" id="PIRSF021603">
    <property type="entry name" value="UCP21603_acetyltransf"/>
    <property type="match status" value="1"/>
</dbReference>
<dbReference type="Proteomes" id="UP000602087">
    <property type="component" value="Unassembled WGS sequence"/>
</dbReference>
<proteinExistence type="predicted"/>
<dbReference type="InterPro" id="IPR016181">
    <property type="entry name" value="Acyl_CoA_acyltransferase"/>
</dbReference>